<protein>
    <recommendedName>
        <fullName evidence="8">Membrane insertase YidC/Oxa/ALB C-terminal domain-containing protein</fullName>
    </recommendedName>
</protein>
<keyword evidence="10" id="KW-1185">Reference proteome</keyword>
<evidence type="ECO:0000256" key="7">
    <source>
        <dbReference type="SAM" id="Phobius"/>
    </source>
</evidence>
<accession>A0A517LKZ3</accession>
<evidence type="ECO:0000256" key="2">
    <source>
        <dbReference type="ARBA" id="ARBA00009877"/>
    </source>
</evidence>
<sequence length="335" mass="36951">MPLLLRRPPPFLRQTSQCSPLRSPRIRQFHASLRRSRMGDPLPSFPHEALVYLHNTGLPWAVVIPIAAVGIRVAMLALFVAPARLERAKINEITPLISAKAVHAREEMEKTILDNPRLLANKSARVLYKEKLQTISAQLFAKYGVSKHKTMLPILQLPVFLIMAETLRRMMGLRSSVFSGTSAPVDVDSDLLGSATADANAVSEPANWFEPTMMLEGPFAITDLTAADPTLILPLAVSGFMLANLRYGQHRNAQQGLTRSKFSRILHNTLMGAAVLIFPLTLHLPAGFLYYWACTSASSLASDMILDKLHPPRLTVKACRRPLPSIPKTRPTAAS</sequence>
<keyword evidence="3 6" id="KW-0812">Transmembrane</keyword>
<keyword evidence="5 7" id="KW-0472">Membrane</keyword>
<proteinExistence type="inferred from homology"/>
<dbReference type="GO" id="GO:0033617">
    <property type="term" value="P:mitochondrial respiratory chain complex IV assembly"/>
    <property type="evidence" value="ECO:0007669"/>
    <property type="project" value="TreeGrafter"/>
</dbReference>
<keyword evidence="4 7" id="KW-1133">Transmembrane helix</keyword>
<evidence type="ECO:0000259" key="8">
    <source>
        <dbReference type="Pfam" id="PF02096"/>
    </source>
</evidence>
<dbReference type="Pfam" id="PF02096">
    <property type="entry name" value="60KD_IMP"/>
    <property type="match status" value="1"/>
</dbReference>
<dbReference type="GO" id="GO:0032979">
    <property type="term" value="P:protein insertion into mitochondrial inner membrane from matrix"/>
    <property type="evidence" value="ECO:0007669"/>
    <property type="project" value="TreeGrafter"/>
</dbReference>
<feature type="transmembrane region" description="Helical" evidence="7">
    <location>
        <begin position="269"/>
        <end position="293"/>
    </location>
</feature>
<name>A0A517LKZ3_9PEZI</name>
<evidence type="ECO:0000256" key="3">
    <source>
        <dbReference type="ARBA" id="ARBA00022692"/>
    </source>
</evidence>
<dbReference type="GO" id="GO:0005743">
    <property type="term" value="C:mitochondrial inner membrane"/>
    <property type="evidence" value="ECO:0007669"/>
    <property type="project" value="TreeGrafter"/>
</dbReference>
<evidence type="ECO:0000256" key="4">
    <source>
        <dbReference type="ARBA" id="ARBA00022989"/>
    </source>
</evidence>
<evidence type="ECO:0000256" key="1">
    <source>
        <dbReference type="ARBA" id="ARBA00004141"/>
    </source>
</evidence>
<dbReference type="GO" id="GO:0032977">
    <property type="term" value="F:membrane insertase activity"/>
    <property type="evidence" value="ECO:0007669"/>
    <property type="project" value="InterPro"/>
</dbReference>
<dbReference type="AlphaFoldDB" id="A0A517LKZ3"/>
<dbReference type="OrthoDB" id="2148490at2759"/>
<evidence type="ECO:0000256" key="5">
    <source>
        <dbReference type="ARBA" id="ARBA00023136"/>
    </source>
</evidence>
<feature type="transmembrane region" description="Helical" evidence="7">
    <location>
        <begin position="60"/>
        <end position="81"/>
    </location>
</feature>
<reference evidence="9 10" key="1">
    <citation type="submission" date="2019-07" db="EMBL/GenBank/DDBJ databases">
        <title>Finished genome of Venturia effusa.</title>
        <authorList>
            <person name="Young C.A."/>
            <person name="Cox M.P."/>
            <person name="Ganley A.R.D."/>
            <person name="David W.J."/>
        </authorList>
    </citation>
    <scope>NUCLEOTIDE SEQUENCE [LARGE SCALE GENOMIC DNA]</scope>
    <source>
        <strain evidence="10">albino</strain>
    </source>
</reference>
<comment type="similarity">
    <text evidence="2 6">Belongs to the OXA1/ALB3/YidC family.</text>
</comment>
<dbReference type="STRING" id="50376.A0A517LKZ3"/>
<dbReference type="InterPro" id="IPR028055">
    <property type="entry name" value="YidC/Oxa/ALB_C"/>
</dbReference>
<dbReference type="Proteomes" id="UP000316270">
    <property type="component" value="Chromosome 15"/>
</dbReference>
<dbReference type="InterPro" id="IPR001708">
    <property type="entry name" value="YidC/ALB3/OXA1/COX18"/>
</dbReference>
<dbReference type="EMBL" id="CP042199">
    <property type="protein sequence ID" value="QDS76297.1"/>
    <property type="molecule type" value="Genomic_DNA"/>
</dbReference>
<comment type="subcellular location">
    <subcellularLocation>
        <location evidence="1 6">Membrane</location>
        <topology evidence="1 6">Multi-pass membrane protein</topology>
    </subcellularLocation>
</comment>
<evidence type="ECO:0000256" key="6">
    <source>
        <dbReference type="RuleBase" id="RU003945"/>
    </source>
</evidence>
<dbReference type="PANTHER" id="PTHR12428">
    <property type="entry name" value="OXA1"/>
    <property type="match status" value="1"/>
</dbReference>
<gene>
    <name evidence="9" type="ORF">FKW77_002077</name>
</gene>
<organism evidence="9 10">
    <name type="scientific">Venturia effusa</name>
    <dbReference type="NCBI Taxonomy" id="50376"/>
    <lineage>
        <taxon>Eukaryota</taxon>
        <taxon>Fungi</taxon>
        <taxon>Dikarya</taxon>
        <taxon>Ascomycota</taxon>
        <taxon>Pezizomycotina</taxon>
        <taxon>Dothideomycetes</taxon>
        <taxon>Pleosporomycetidae</taxon>
        <taxon>Venturiales</taxon>
        <taxon>Venturiaceae</taxon>
        <taxon>Venturia</taxon>
    </lineage>
</organism>
<feature type="domain" description="Membrane insertase YidC/Oxa/ALB C-terminal" evidence="8">
    <location>
        <begin position="128"/>
        <end position="306"/>
    </location>
</feature>
<evidence type="ECO:0000313" key="9">
    <source>
        <dbReference type="EMBL" id="QDS76297.1"/>
    </source>
</evidence>
<dbReference type="PANTHER" id="PTHR12428:SF65">
    <property type="entry name" value="CYTOCHROME C OXIDASE ASSEMBLY PROTEIN COX18, MITOCHONDRIAL"/>
    <property type="match status" value="1"/>
</dbReference>
<evidence type="ECO:0000313" key="10">
    <source>
        <dbReference type="Proteomes" id="UP000316270"/>
    </source>
</evidence>